<comment type="similarity">
    <text evidence="1">Belongs to the peptidase S49 family.</text>
</comment>
<feature type="domain" description="Peptidase S49" evidence="7">
    <location>
        <begin position="150"/>
        <end position="297"/>
    </location>
</feature>
<keyword evidence="3" id="KW-0378">Hydrolase</keyword>
<accession>A0A7T9I2B3</accession>
<evidence type="ECO:0000256" key="1">
    <source>
        <dbReference type="ARBA" id="ARBA00008683"/>
    </source>
</evidence>
<evidence type="ECO:0000256" key="2">
    <source>
        <dbReference type="ARBA" id="ARBA00022670"/>
    </source>
</evidence>
<evidence type="ECO:0000256" key="3">
    <source>
        <dbReference type="ARBA" id="ARBA00022801"/>
    </source>
</evidence>
<dbReference type="EMBL" id="CP064981">
    <property type="protein sequence ID" value="QQR92871.1"/>
    <property type="molecule type" value="Genomic_DNA"/>
</dbReference>
<keyword evidence="2" id="KW-0645">Protease</keyword>
<organism evidence="8">
    <name type="scientific">Candidatus Iainarchaeum sp</name>
    <dbReference type="NCBI Taxonomy" id="3101447"/>
    <lineage>
        <taxon>Archaea</taxon>
        <taxon>Candidatus Iainarchaeota</taxon>
        <taxon>Candidatus Iainarchaeia</taxon>
        <taxon>Candidatus Iainarchaeales</taxon>
        <taxon>Candidatus Iainarchaeaceae</taxon>
        <taxon>Candidatus Iainarchaeum</taxon>
    </lineage>
</organism>
<dbReference type="GO" id="GO:0008236">
    <property type="term" value="F:serine-type peptidase activity"/>
    <property type="evidence" value="ECO:0007669"/>
    <property type="project" value="UniProtKB-KW"/>
</dbReference>
<dbReference type="InterPro" id="IPR002142">
    <property type="entry name" value="Peptidase_S49"/>
</dbReference>
<feature type="transmembrane region" description="Helical" evidence="6">
    <location>
        <begin position="48"/>
        <end position="67"/>
    </location>
</feature>
<keyword evidence="6" id="KW-0472">Membrane</keyword>
<dbReference type="PANTHER" id="PTHR42987">
    <property type="entry name" value="PEPTIDASE S49"/>
    <property type="match status" value="1"/>
</dbReference>
<feature type="compositionally biased region" description="Polar residues" evidence="5">
    <location>
        <begin position="1"/>
        <end position="13"/>
    </location>
</feature>
<sequence>MASSSQKAPSQNHPAGVDPHITPWEEESHLKQRRAQGPAAGGRSLKDWLVLAAGVMLGIYVLSFLVIGTSDSTASPFVFGSGGVVSIIPIKGEISTTATESSVGYLDVIASLKEAQDDPTTKAILLDIDSPGGSVVSTKQIVDYIQSSVDKPIVSWIGEVGASGAYYVAASTDYIMADNDSITGSIGVRSEVLNVTGLLEKIGVKIEDINAGKFKNIGSPYKDLTEEERAMLQEIVDQTYGHFKRDVILFRREKGLDLVKFETYSDGRIITGWHAFDAKMIDAVGSRREAILKAAELGGIIGEPETQTIAQEHFSLRSLFFSAGKDLGQGFASGVQEPQTNANGAVTQGIQAR</sequence>
<dbReference type="PANTHER" id="PTHR42987:SF4">
    <property type="entry name" value="PROTEASE SOHB-RELATED"/>
    <property type="match status" value="1"/>
</dbReference>
<keyword evidence="6" id="KW-0812">Transmembrane</keyword>
<feature type="region of interest" description="Disordered" evidence="5">
    <location>
        <begin position="1"/>
        <end position="21"/>
    </location>
</feature>
<dbReference type="InterPro" id="IPR029045">
    <property type="entry name" value="ClpP/crotonase-like_dom_sf"/>
</dbReference>
<dbReference type="GO" id="GO:0006508">
    <property type="term" value="P:proteolysis"/>
    <property type="evidence" value="ECO:0007669"/>
    <property type="project" value="UniProtKB-KW"/>
</dbReference>
<evidence type="ECO:0000259" key="7">
    <source>
        <dbReference type="Pfam" id="PF01343"/>
    </source>
</evidence>
<protein>
    <submittedName>
        <fullName evidence="8">Signal peptide peptidase SppA</fullName>
    </submittedName>
</protein>
<dbReference type="InterPro" id="IPR004635">
    <property type="entry name" value="Pept_S49_SppA"/>
</dbReference>
<proteinExistence type="inferred from homology"/>
<dbReference type="NCBIfam" id="TIGR00706">
    <property type="entry name" value="SppA_dom"/>
    <property type="match status" value="1"/>
</dbReference>
<feature type="region of interest" description="Disordered" evidence="5">
    <location>
        <begin position="332"/>
        <end position="353"/>
    </location>
</feature>
<evidence type="ECO:0000313" key="8">
    <source>
        <dbReference type="EMBL" id="QQR92871.1"/>
    </source>
</evidence>
<dbReference type="SUPFAM" id="SSF52096">
    <property type="entry name" value="ClpP/crotonase"/>
    <property type="match status" value="1"/>
</dbReference>
<evidence type="ECO:0000256" key="6">
    <source>
        <dbReference type="SAM" id="Phobius"/>
    </source>
</evidence>
<dbReference type="Gene3D" id="3.90.226.10">
    <property type="entry name" value="2-enoyl-CoA Hydratase, Chain A, domain 1"/>
    <property type="match status" value="1"/>
</dbReference>
<dbReference type="Gene3D" id="6.20.330.10">
    <property type="match status" value="1"/>
</dbReference>
<dbReference type="InterPro" id="IPR047272">
    <property type="entry name" value="S49_SppA_C"/>
</dbReference>
<reference evidence="8" key="1">
    <citation type="submission" date="2020-11" db="EMBL/GenBank/DDBJ databases">
        <title>Connecting structure to function with the recovery of over 1000 high-quality activated sludge metagenome-assembled genomes encoding full-length rRNA genes using long-read sequencing.</title>
        <authorList>
            <person name="Singleton C.M."/>
            <person name="Petriglieri F."/>
            <person name="Kristensen J.M."/>
            <person name="Kirkegaard R.H."/>
            <person name="Michaelsen T.Y."/>
            <person name="Andersen M.H."/>
            <person name="Karst S.M."/>
            <person name="Dueholm M.S."/>
            <person name="Nielsen P.H."/>
            <person name="Albertsen M."/>
        </authorList>
    </citation>
    <scope>NUCLEOTIDE SEQUENCE</scope>
    <source>
        <strain evidence="8">Fred_18-Q3-R57-64_BAT3C.431</strain>
    </source>
</reference>
<dbReference type="Proteomes" id="UP000596004">
    <property type="component" value="Chromosome"/>
</dbReference>
<keyword evidence="4" id="KW-0720">Serine protease</keyword>
<feature type="compositionally biased region" description="Polar residues" evidence="5">
    <location>
        <begin position="336"/>
        <end position="353"/>
    </location>
</feature>
<keyword evidence="6" id="KW-1133">Transmembrane helix</keyword>
<dbReference type="Pfam" id="PF01343">
    <property type="entry name" value="Peptidase_S49"/>
    <property type="match status" value="1"/>
</dbReference>
<name>A0A7T9I2B3_9ARCH</name>
<dbReference type="AlphaFoldDB" id="A0A7T9I2B3"/>
<dbReference type="CDD" id="cd07023">
    <property type="entry name" value="S49_Sppa_N_C"/>
    <property type="match status" value="1"/>
</dbReference>
<gene>
    <name evidence="8" type="primary">sppA</name>
    <name evidence="8" type="ORF">IPJ89_01340</name>
</gene>
<evidence type="ECO:0000256" key="5">
    <source>
        <dbReference type="SAM" id="MobiDB-lite"/>
    </source>
</evidence>
<evidence type="ECO:0000256" key="4">
    <source>
        <dbReference type="ARBA" id="ARBA00022825"/>
    </source>
</evidence>